<dbReference type="GO" id="GO:0005886">
    <property type="term" value="C:plasma membrane"/>
    <property type="evidence" value="ECO:0007669"/>
    <property type="project" value="TreeGrafter"/>
</dbReference>
<sequence length="330" mass="36432">MAGNIGFNFGSSSAHLCPTLKPAVNFDPEGDCERMRKAMHGLGTDEAELIEVMAHRSAEQRQILVQKYRSYYGKDLAAKFKSEISGHFYDTMEALCMTPAEFGASELYKAMKGAGTDESAIIEILCTRSNLELRQIKEAYGRLFSGANLEQDIAGDTSGDFKHICIALLQASRDECPSVDVTRARKDAEDLYKAGEQKWGTEESKFIQVFVSRSHAHLQAVFAEYATLSQKGIEGALKSEFSGWILEALLAIVACVNNPALFFAEKLKYAMKGAGTDDRTLIRIIVSRCEVDMGAIKHEFHQLTGKSLESWVEGDTSGDYRRLLLALISG</sequence>
<dbReference type="GO" id="GO:0043657">
    <property type="term" value="C:host cell"/>
    <property type="evidence" value="ECO:0007669"/>
    <property type="project" value="UniProtKB-SubCell"/>
</dbReference>
<dbReference type="PANTHER" id="PTHR10502">
    <property type="entry name" value="ANNEXIN"/>
    <property type="match status" value="1"/>
</dbReference>
<reference evidence="16" key="1">
    <citation type="submission" date="2022-06" db="EMBL/GenBank/DDBJ databases">
        <authorList>
            <person name="Berger JAMES D."/>
            <person name="Berger JAMES D."/>
        </authorList>
    </citation>
    <scope>NUCLEOTIDE SEQUENCE [LARGE SCALE GENOMIC DNA]</scope>
</reference>
<evidence type="ECO:0000256" key="15">
    <source>
        <dbReference type="RuleBase" id="RU003540"/>
    </source>
</evidence>
<dbReference type="FunFam" id="1.10.220.10:FF:000002">
    <property type="entry name" value="Annexin"/>
    <property type="match status" value="1"/>
</dbReference>
<proteinExistence type="inferred from homology"/>
<evidence type="ECO:0000256" key="13">
    <source>
        <dbReference type="ARBA" id="ARBA00060393"/>
    </source>
</evidence>
<evidence type="ECO:0000256" key="7">
    <source>
        <dbReference type="ARBA" id="ARBA00022723"/>
    </source>
</evidence>
<organism evidence="16 17">
    <name type="scientific">Trichobilharzia regenti</name>
    <name type="common">Nasal bird schistosome</name>
    <dbReference type="NCBI Taxonomy" id="157069"/>
    <lineage>
        <taxon>Eukaryota</taxon>
        <taxon>Metazoa</taxon>
        <taxon>Spiralia</taxon>
        <taxon>Lophotrochozoa</taxon>
        <taxon>Platyhelminthes</taxon>
        <taxon>Trematoda</taxon>
        <taxon>Digenea</taxon>
        <taxon>Strigeidida</taxon>
        <taxon>Schistosomatoidea</taxon>
        <taxon>Schistosomatidae</taxon>
        <taxon>Trichobilharzia</taxon>
    </lineage>
</organism>
<dbReference type="SUPFAM" id="SSF47874">
    <property type="entry name" value="Annexin"/>
    <property type="match status" value="1"/>
</dbReference>
<dbReference type="FunFam" id="1.10.220.10:FF:000003">
    <property type="entry name" value="Annexin"/>
    <property type="match status" value="1"/>
</dbReference>
<dbReference type="Proteomes" id="UP000050795">
    <property type="component" value="Unassembled WGS sequence"/>
</dbReference>
<dbReference type="PROSITE" id="PS00223">
    <property type="entry name" value="ANNEXIN_1"/>
    <property type="match status" value="2"/>
</dbReference>
<dbReference type="GO" id="GO:0005544">
    <property type="term" value="F:calcium-dependent phospholipid binding"/>
    <property type="evidence" value="ECO:0007669"/>
    <property type="project" value="UniProtKB-KW"/>
</dbReference>
<evidence type="ECO:0000256" key="10">
    <source>
        <dbReference type="ARBA" id="ARBA00023216"/>
    </source>
</evidence>
<keyword evidence="8 15" id="KW-0677">Repeat</keyword>
<evidence type="ECO:0000313" key="17">
    <source>
        <dbReference type="WBParaSite" id="TREG1_95020.1"/>
    </source>
</evidence>
<dbReference type="InterPro" id="IPR037104">
    <property type="entry name" value="Annexin_sf"/>
</dbReference>
<evidence type="ECO:0000256" key="14">
    <source>
        <dbReference type="ARBA" id="ARBA00077076"/>
    </source>
</evidence>
<keyword evidence="9 15" id="KW-0106">Calcium</keyword>
<evidence type="ECO:0000313" key="16">
    <source>
        <dbReference type="Proteomes" id="UP000050795"/>
    </source>
</evidence>
<comment type="similarity">
    <text evidence="3 15">Belongs to the annexin family.</text>
</comment>
<protein>
    <recommendedName>
        <fullName evidence="14 15">Annexin</fullName>
    </recommendedName>
</protein>
<dbReference type="Gene3D" id="1.10.220.10">
    <property type="entry name" value="Annexin"/>
    <property type="match status" value="4"/>
</dbReference>
<keyword evidence="6" id="KW-0597">Phosphoprotein</keyword>
<reference evidence="17" key="2">
    <citation type="submission" date="2023-11" db="UniProtKB">
        <authorList>
            <consortium name="WormBaseParasite"/>
        </authorList>
    </citation>
    <scope>IDENTIFICATION</scope>
</reference>
<evidence type="ECO:0000256" key="8">
    <source>
        <dbReference type="ARBA" id="ARBA00022737"/>
    </source>
</evidence>
<dbReference type="WBParaSite" id="TREG1_95020.1">
    <property type="protein sequence ID" value="TREG1_95020.1"/>
    <property type="gene ID" value="TREG1_95020"/>
</dbReference>
<dbReference type="GO" id="GO:0005737">
    <property type="term" value="C:cytoplasm"/>
    <property type="evidence" value="ECO:0007669"/>
    <property type="project" value="TreeGrafter"/>
</dbReference>
<comment type="function">
    <text evidence="12">Involved in reproduction of the worm. Involved in host-parasite interaction. Delivered into the host cell by means of parasite exosomes. Binds to acidic phospholipid membranes in a calcium-dependent manner in vitro. Causes aggregation of liposomes in the presence of calcium, but not in its absence. Likely to promote membrane fusion. May provide structural integrity within the tegument.</text>
</comment>
<keyword evidence="7" id="KW-0479">Metal-binding</keyword>
<evidence type="ECO:0000256" key="9">
    <source>
        <dbReference type="ARBA" id="ARBA00022837"/>
    </source>
</evidence>
<comment type="subcellular location">
    <subcellularLocation>
        <location evidence="1">Host cell</location>
    </subcellularLocation>
    <subcellularLocation>
        <location evidence="2">Secreted</location>
        <location evidence="2">Extracellular exosome</location>
    </subcellularLocation>
    <subcellularLocation>
        <location evidence="13">Tegument</location>
    </subcellularLocation>
</comment>
<dbReference type="GO" id="GO:0005576">
    <property type="term" value="C:extracellular region"/>
    <property type="evidence" value="ECO:0007669"/>
    <property type="project" value="UniProtKB-SubCell"/>
</dbReference>
<dbReference type="AlphaFoldDB" id="A0AA85KJL8"/>
<dbReference type="Pfam" id="PF00191">
    <property type="entry name" value="Annexin"/>
    <property type="match status" value="4"/>
</dbReference>
<keyword evidence="5" id="KW-0964">Secreted</keyword>
<dbReference type="FunFam" id="1.10.220.10:FF:000005">
    <property type="entry name" value="Annexin"/>
    <property type="match status" value="1"/>
</dbReference>
<dbReference type="InterPro" id="IPR001464">
    <property type="entry name" value="Annexin"/>
</dbReference>
<accession>A0AA85KJL8</accession>
<dbReference type="PROSITE" id="PS51897">
    <property type="entry name" value="ANNEXIN_2"/>
    <property type="match status" value="4"/>
</dbReference>
<evidence type="ECO:0000256" key="2">
    <source>
        <dbReference type="ARBA" id="ARBA00004550"/>
    </source>
</evidence>
<evidence type="ECO:0000256" key="11">
    <source>
        <dbReference type="ARBA" id="ARBA00023302"/>
    </source>
</evidence>
<dbReference type="GO" id="GO:0005634">
    <property type="term" value="C:nucleus"/>
    <property type="evidence" value="ECO:0007669"/>
    <property type="project" value="TreeGrafter"/>
</dbReference>
<evidence type="ECO:0000256" key="3">
    <source>
        <dbReference type="ARBA" id="ARBA00007831"/>
    </source>
</evidence>
<evidence type="ECO:0000256" key="5">
    <source>
        <dbReference type="ARBA" id="ARBA00022525"/>
    </source>
</evidence>
<comment type="domain">
    <text evidence="15">A pair of annexin repeats may form one binding site for calcium and phospholipid.</text>
</comment>
<evidence type="ECO:0000256" key="6">
    <source>
        <dbReference type="ARBA" id="ARBA00022553"/>
    </source>
</evidence>
<dbReference type="SMART" id="SM00335">
    <property type="entry name" value="ANX"/>
    <property type="match status" value="4"/>
</dbReference>
<dbReference type="FunFam" id="1.10.220.10:FF:000001">
    <property type="entry name" value="Annexin"/>
    <property type="match status" value="1"/>
</dbReference>
<evidence type="ECO:0000256" key="4">
    <source>
        <dbReference type="ARBA" id="ARBA00011738"/>
    </source>
</evidence>
<dbReference type="GO" id="GO:0001786">
    <property type="term" value="F:phosphatidylserine binding"/>
    <property type="evidence" value="ECO:0007669"/>
    <property type="project" value="TreeGrafter"/>
</dbReference>
<dbReference type="GO" id="GO:0012506">
    <property type="term" value="C:vesicle membrane"/>
    <property type="evidence" value="ECO:0007669"/>
    <property type="project" value="TreeGrafter"/>
</dbReference>
<evidence type="ECO:0000256" key="1">
    <source>
        <dbReference type="ARBA" id="ARBA00004340"/>
    </source>
</evidence>
<dbReference type="InterPro" id="IPR018252">
    <property type="entry name" value="Annexin_repeat_CS"/>
</dbReference>
<dbReference type="GO" id="GO:0005509">
    <property type="term" value="F:calcium ion binding"/>
    <property type="evidence" value="ECO:0007669"/>
    <property type="project" value="InterPro"/>
</dbReference>
<dbReference type="InterPro" id="IPR018502">
    <property type="entry name" value="Annexin_repeat"/>
</dbReference>
<comment type="subunit">
    <text evidence="4">Homodimer.</text>
</comment>
<keyword evidence="11 15" id="KW-0111">Calcium/phospholipid-binding</keyword>
<keyword evidence="10 15" id="KW-0041">Annexin</keyword>
<keyword evidence="16" id="KW-1185">Reference proteome</keyword>
<name>A0AA85KJL8_TRIRE</name>
<dbReference type="PANTHER" id="PTHR10502:SF102">
    <property type="entry name" value="ANNEXIN B11"/>
    <property type="match status" value="1"/>
</dbReference>
<evidence type="ECO:0000256" key="12">
    <source>
        <dbReference type="ARBA" id="ARBA00059330"/>
    </source>
</evidence>
<dbReference type="PRINTS" id="PR00196">
    <property type="entry name" value="ANNEXIN"/>
</dbReference>